<evidence type="ECO:0000256" key="2">
    <source>
        <dbReference type="SAM" id="MobiDB-lite"/>
    </source>
</evidence>
<dbReference type="AlphaFoldDB" id="A0A812IP23"/>
<evidence type="ECO:0000256" key="1">
    <source>
        <dbReference type="PROSITE-ProRule" id="PRU00325"/>
    </source>
</evidence>
<feature type="compositionally biased region" description="Polar residues" evidence="2">
    <location>
        <begin position="61"/>
        <end position="74"/>
    </location>
</feature>
<proteinExistence type="predicted"/>
<evidence type="ECO:0000259" key="3">
    <source>
        <dbReference type="PROSITE" id="PS50966"/>
    </source>
</evidence>
<dbReference type="PROSITE" id="PS50966">
    <property type="entry name" value="ZF_SWIM"/>
    <property type="match status" value="1"/>
</dbReference>
<keyword evidence="1" id="KW-0862">Zinc</keyword>
<dbReference type="OrthoDB" id="10531407at2759"/>
<gene>
    <name evidence="4" type="ORF">SNAT2548_LOCUS4780</name>
</gene>
<keyword evidence="5" id="KW-1185">Reference proteome</keyword>
<keyword evidence="1" id="KW-0863">Zinc-finger</keyword>
<evidence type="ECO:0000313" key="4">
    <source>
        <dbReference type="EMBL" id="CAE7040372.1"/>
    </source>
</evidence>
<protein>
    <recommendedName>
        <fullName evidence="3">SWIM-type domain-containing protein</fullName>
    </recommendedName>
</protein>
<reference evidence="4" key="1">
    <citation type="submission" date="2021-02" db="EMBL/GenBank/DDBJ databases">
        <authorList>
            <person name="Dougan E. K."/>
            <person name="Rhodes N."/>
            <person name="Thang M."/>
            <person name="Chan C."/>
        </authorList>
    </citation>
    <scope>NUCLEOTIDE SEQUENCE</scope>
</reference>
<accession>A0A812IP23</accession>
<dbReference type="Proteomes" id="UP000604046">
    <property type="component" value="Unassembled WGS sequence"/>
</dbReference>
<dbReference type="GO" id="GO:0008270">
    <property type="term" value="F:zinc ion binding"/>
    <property type="evidence" value="ECO:0007669"/>
    <property type="project" value="UniProtKB-KW"/>
</dbReference>
<feature type="compositionally biased region" description="Polar residues" evidence="2">
    <location>
        <begin position="31"/>
        <end position="48"/>
    </location>
</feature>
<feature type="region of interest" description="Disordered" evidence="2">
    <location>
        <begin position="21"/>
        <end position="89"/>
    </location>
</feature>
<organism evidence="4 5">
    <name type="scientific">Symbiodinium natans</name>
    <dbReference type="NCBI Taxonomy" id="878477"/>
    <lineage>
        <taxon>Eukaryota</taxon>
        <taxon>Sar</taxon>
        <taxon>Alveolata</taxon>
        <taxon>Dinophyceae</taxon>
        <taxon>Suessiales</taxon>
        <taxon>Symbiodiniaceae</taxon>
        <taxon>Symbiodinium</taxon>
    </lineage>
</organism>
<sequence>MKRRSVSSILASAAKVARAEARLIATPQPPEGSSQRRSQTAPQGQESVTPHVRPEQPIISDAQSESETEPQASEPNEKESVNLELSKSPEAASWQCPRLEKLLPRSLQDDRGMMQAWAKGRQLSKVAQSVSLQGPWPGEATVTSRSCDEPRSVDLARCRCTCPSIHAFCAHLLAATVAAEESGDAEACGRMALLCHMRHLARGRPRRAEVAAAVSSGALAGLGSLAANEAALCRWALMALLALCRRPSSSVVSSSALCYQLADQAQQIQTASQAAALVESLIQELGASLPCASLTLAAAAATSERLLLDASADGEEKAERHRRLAEPFT</sequence>
<dbReference type="EMBL" id="CAJNDS010000296">
    <property type="protein sequence ID" value="CAE7040372.1"/>
    <property type="molecule type" value="Genomic_DNA"/>
</dbReference>
<dbReference type="InterPro" id="IPR007527">
    <property type="entry name" value="Znf_SWIM"/>
</dbReference>
<keyword evidence="1" id="KW-0479">Metal-binding</keyword>
<feature type="domain" description="SWIM-type" evidence="3">
    <location>
        <begin position="151"/>
        <end position="180"/>
    </location>
</feature>
<name>A0A812IP23_9DINO</name>
<comment type="caution">
    <text evidence="4">The sequence shown here is derived from an EMBL/GenBank/DDBJ whole genome shotgun (WGS) entry which is preliminary data.</text>
</comment>
<evidence type="ECO:0000313" key="5">
    <source>
        <dbReference type="Proteomes" id="UP000604046"/>
    </source>
</evidence>